<organism evidence="1 2">
    <name type="scientific">Nesterenkonia lacusekhoensis</name>
    <dbReference type="NCBI Taxonomy" id="150832"/>
    <lineage>
        <taxon>Bacteria</taxon>
        <taxon>Bacillati</taxon>
        <taxon>Actinomycetota</taxon>
        <taxon>Actinomycetes</taxon>
        <taxon>Micrococcales</taxon>
        <taxon>Micrococcaceae</taxon>
        <taxon>Nesterenkonia</taxon>
    </lineage>
</organism>
<keyword evidence="2" id="KW-1185">Reference proteome</keyword>
<comment type="caution">
    <text evidence="1">The sequence shown here is derived from an EMBL/GenBank/DDBJ whole genome shotgun (WGS) entry which is preliminary data.</text>
</comment>
<name>A0ABS4T3F4_9MICC</name>
<sequence>MTSLRRPLSPSFFPRLFPELLDGFVVRRMLRAASLTDDLHVLFFRRGLAYDEHPAVLSACRLHDALGAVLALPVHFPVRREAKFIPNALGHRIGFPDVDLRVSEEDFVSAFVLTRTVGSGPAVFHVILRTPLIGGFRPQNHSVSDMVLQEPDDDADLLDLLLPAFAGPQIDIPIRRSRLLVGAR</sequence>
<dbReference type="EMBL" id="JAGINX010000001">
    <property type="protein sequence ID" value="MBP2318994.1"/>
    <property type="molecule type" value="Genomic_DNA"/>
</dbReference>
<accession>A0ABS4T3F4</accession>
<dbReference type="Proteomes" id="UP001519331">
    <property type="component" value="Unassembled WGS sequence"/>
</dbReference>
<reference evidence="1 2" key="1">
    <citation type="submission" date="2021-03" db="EMBL/GenBank/DDBJ databases">
        <title>Sequencing the genomes of 1000 actinobacteria strains.</title>
        <authorList>
            <person name="Klenk H.-P."/>
        </authorList>
    </citation>
    <scope>NUCLEOTIDE SEQUENCE [LARGE SCALE GENOMIC DNA]</scope>
    <source>
        <strain evidence="1 2">DSM 12544</strain>
    </source>
</reference>
<proteinExistence type="predicted"/>
<evidence type="ECO:0000313" key="1">
    <source>
        <dbReference type="EMBL" id="MBP2318994.1"/>
    </source>
</evidence>
<dbReference type="RefSeq" id="WP_210049522.1">
    <property type="nucleotide sequence ID" value="NZ_JAGINX010000001.1"/>
</dbReference>
<evidence type="ECO:0000313" key="2">
    <source>
        <dbReference type="Proteomes" id="UP001519331"/>
    </source>
</evidence>
<protein>
    <submittedName>
        <fullName evidence="1">Uncharacterized protein</fullName>
    </submittedName>
</protein>
<gene>
    <name evidence="1" type="ORF">JOF45_002013</name>
</gene>